<sequence>MINYSMKYGVSETARFFGVDRDTLKTWAYVFAGYLSSEANPGKGKARQFSIEDLRVFAHVLFYWEDEPDIEAIRYGLNSNSHFEDPRIDDFITQITPLFRDMPEGIDETWRGVVFGGEYHLRDTLTTADSFKLAGDKLIEIAHENYEERQLFQPAIYNYRHATELYIKAVTGEEKSHNLQELLQKLRIKVKAEFDAVLPEWFENVVKAFDDSDPKGTAFRYGITIPKNELYADMLHVKELMGRLSKVFKRIQLERLNREYDSQTIP</sequence>
<evidence type="ECO:0000313" key="2">
    <source>
        <dbReference type="Proteomes" id="UP000464577"/>
    </source>
</evidence>
<proteinExistence type="predicted"/>
<accession>A0A6P1VXD3</accession>
<dbReference type="Proteomes" id="UP000464577">
    <property type="component" value="Chromosome"/>
</dbReference>
<name>A0A6P1VXD3_9BACT</name>
<evidence type="ECO:0000313" key="1">
    <source>
        <dbReference type="EMBL" id="QHV97294.1"/>
    </source>
</evidence>
<keyword evidence="2" id="KW-1185">Reference proteome</keyword>
<dbReference type="RefSeq" id="WP_162387705.1">
    <property type="nucleotide sequence ID" value="NZ_CP045997.1"/>
</dbReference>
<dbReference type="AlphaFoldDB" id="A0A6P1VXD3"/>
<protein>
    <submittedName>
        <fullName evidence="1">Uncharacterized protein</fullName>
    </submittedName>
</protein>
<reference evidence="1 2" key="1">
    <citation type="submission" date="2019-11" db="EMBL/GenBank/DDBJ databases">
        <title>Spirosoma endbachense sp. nov., isolated from a natural salt meadow.</title>
        <authorList>
            <person name="Rojas J."/>
            <person name="Ambika Manirajan B."/>
            <person name="Ratering S."/>
            <person name="Suarez C."/>
            <person name="Geissler-Plaum R."/>
            <person name="Schnell S."/>
        </authorList>
    </citation>
    <scope>NUCLEOTIDE SEQUENCE [LARGE SCALE GENOMIC DNA]</scope>
    <source>
        <strain evidence="1 2">I-24</strain>
    </source>
</reference>
<dbReference type="KEGG" id="senf:GJR95_20795"/>
<dbReference type="EMBL" id="CP045997">
    <property type="protein sequence ID" value="QHV97294.1"/>
    <property type="molecule type" value="Genomic_DNA"/>
</dbReference>
<gene>
    <name evidence="1" type="ORF">GJR95_20795</name>
</gene>
<organism evidence="1 2">
    <name type="scientific">Spirosoma endbachense</name>
    <dbReference type="NCBI Taxonomy" id="2666025"/>
    <lineage>
        <taxon>Bacteria</taxon>
        <taxon>Pseudomonadati</taxon>
        <taxon>Bacteroidota</taxon>
        <taxon>Cytophagia</taxon>
        <taxon>Cytophagales</taxon>
        <taxon>Cytophagaceae</taxon>
        <taxon>Spirosoma</taxon>
    </lineage>
</organism>